<comment type="caution">
    <text evidence="13">Lacks conserved residue(s) required for the propagation of feature annotation.</text>
</comment>
<evidence type="ECO:0000256" key="10">
    <source>
        <dbReference type="ARBA" id="ARBA00023027"/>
    </source>
</evidence>
<feature type="active site" description="Thioimidate intermediate" evidence="13 14">
    <location>
        <position position="333"/>
    </location>
</feature>
<proteinExistence type="inferred from homology"/>
<dbReference type="GO" id="GO:0006177">
    <property type="term" value="P:GMP biosynthetic process"/>
    <property type="evidence" value="ECO:0007669"/>
    <property type="project" value="UniProtKB-UniRule"/>
</dbReference>
<evidence type="ECO:0000256" key="1">
    <source>
        <dbReference type="ARBA" id="ARBA00001958"/>
    </source>
</evidence>
<keyword evidence="5" id="KW-0677">Repeat</keyword>
<dbReference type="InterPro" id="IPR015875">
    <property type="entry name" value="IMP_DH/GMP_Rdtase_CS"/>
</dbReference>
<dbReference type="GO" id="GO:0003938">
    <property type="term" value="F:IMP dehydrogenase activity"/>
    <property type="evidence" value="ECO:0007669"/>
    <property type="project" value="UniProtKB-UniRule"/>
</dbReference>
<feature type="binding site" evidence="13">
    <location>
        <position position="500"/>
    </location>
    <ligand>
        <name>K(+)</name>
        <dbReference type="ChEBI" id="CHEBI:29103"/>
        <note>ligand shared between two tetrameric partners</note>
    </ligand>
</feature>
<keyword evidence="9 13" id="KW-0560">Oxidoreductase</keyword>
<dbReference type="HAMAP" id="MF_01964">
    <property type="entry name" value="IMPDH"/>
    <property type="match status" value="1"/>
</dbReference>
<sequence>MEEATAQAVFGEDHRGLSRACARPPGGAPVLDPNKIQEALTFDDVLLVPGESDVMPREVETTSRLTRGLQLNIPLVSSAMDTVTESRTAIAMAQQGGIGVIHKNLSIADQALEVMKVKKFESGMVVDPVTIEPDAPLHRAVALMRENDISGIPVTKAGHLVGILTNRDLRFERNLEQPVEKVMTRELVTAREGITQDEAKVLLHEHRIEKLLVVDEERRLVGLITIKDIEKTQRHPNSSKDAFGRLLAAAAVGVGPDREERIHALVQAGVDLVVIDTAHGHSRNVIEAVRETRKLFPDIQLVAGNVATGEAAKALVQAGVDGVKVGVGPGSICTTRIVAGVGVPQLTAIYEAAKACAEADVPVIADGGIKYSGDVVKALAAGANTVMIGSLFGGCEEAPGEVILFQGRSYKQYRGMGSVGAMKAGSKDRYFQGDVEEEIKLVPEGIEGRVPYKGPIAMIIHQLMGGLRAGMGYVGCRNIEELRTKPRFVRMSSAGLRESHVHDVIVTHEAPNYRRD</sequence>
<keyword evidence="4 13" id="KW-0479">Metal-binding</keyword>
<dbReference type="PROSITE" id="PS51371">
    <property type="entry name" value="CBS"/>
    <property type="match status" value="2"/>
</dbReference>
<dbReference type="SMART" id="SM00116">
    <property type="entry name" value="CBS"/>
    <property type="match status" value="2"/>
</dbReference>
<evidence type="ECO:0000256" key="14">
    <source>
        <dbReference type="PIRSR" id="PIRSR000130-1"/>
    </source>
</evidence>
<feature type="binding site" evidence="13 15">
    <location>
        <begin position="389"/>
        <end position="390"/>
    </location>
    <ligand>
        <name>IMP</name>
        <dbReference type="ChEBI" id="CHEBI:58053"/>
    </ligand>
</feature>
<dbReference type="Proteomes" id="UP000055590">
    <property type="component" value="Chromosome"/>
</dbReference>
<evidence type="ECO:0000256" key="6">
    <source>
        <dbReference type="ARBA" id="ARBA00022749"/>
    </source>
</evidence>
<feature type="domain" description="CBS" evidence="21">
    <location>
        <begin position="183"/>
        <end position="239"/>
    </location>
</feature>
<feature type="binding site" evidence="13">
    <location>
        <position position="498"/>
    </location>
    <ligand>
        <name>K(+)</name>
        <dbReference type="ChEBI" id="CHEBI:29103"/>
        <note>ligand shared between two tetrameric partners</note>
    </ligand>
</feature>
<dbReference type="PIRSF" id="PIRSF000130">
    <property type="entry name" value="IMPDH"/>
    <property type="match status" value="1"/>
</dbReference>
<dbReference type="GO" id="GO:0006183">
    <property type="term" value="P:GTP biosynthetic process"/>
    <property type="evidence" value="ECO:0007669"/>
    <property type="project" value="TreeGrafter"/>
</dbReference>
<keyword evidence="10 13" id="KW-0520">NAD</keyword>
<feature type="binding site" evidence="13 15">
    <location>
        <begin position="413"/>
        <end position="417"/>
    </location>
    <ligand>
        <name>IMP</name>
        <dbReference type="ChEBI" id="CHEBI:58053"/>
    </ligand>
</feature>
<comment type="pathway">
    <text evidence="13 20">Purine metabolism; XMP biosynthesis via de novo pathway; XMP from IMP: step 1/1.</text>
</comment>
<comment type="similarity">
    <text evidence="2 13 19">Belongs to the IMPDH/GMPR family.</text>
</comment>
<comment type="catalytic activity">
    <reaction evidence="12 13 20">
        <text>IMP + NAD(+) + H2O = XMP + NADH + H(+)</text>
        <dbReference type="Rhea" id="RHEA:11708"/>
        <dbReference type="ChEBI" id="CHEBI:15377"/>
        <dbReference type="ChEBI" id="CHEBI:15378"/>
        <dbReference type="ChEBI" id="CHEBI:57464"/>
        <dbReference type="ChEBI" id="CHEBI:57540"/>
        <dbReference type="ChEBI" id="CHEBI:57945"/>
        <dbReference type="ChEBI" id="CHEBI:58053"/>
        <dbReference type="EC" id="1.1.1.205"/>
    </reaction>
</comment>
<feature type="domain" description="CBS" evidence="21">
    <location>
        <begin position="124"/>
        <end position="179"/>
    </location>
</feature>
<keyword evidence="8 13" id="KW-0630">Potassium</keyword>
<reference evidence="22 23" key="1">
    <citation type="submission" date="2015-08" db="EMBL/GenBank/DDBJ databases">
        <authorList>
            <person name="Babu N.S."/>
            <person name="Beckwith C.J."/>
            <person name="Beseler K.G."/>
            <person name="Brison A."/>
            <person name="Carone J.V."/>
            <person name="Caskin T.P."/>
            <person name="Diamond M."/>
            <person name="Durham M.E."/>
            <person name="Foxe J.M."/>
            <person name="Go M."/>
            <person name="Henderson B.A."/>
            <person name="Jones I.B."/>
            <person name="McGettigan J.A."/>
            <person name="Micheletti S.J."/>
            <person name="Nasrallah M.E."/>
            <person name="Ortiz D."/>
            <person name="Piller C.R."/>
            <person name="Privatt S.R."/>
            <person name="Schneider S.L."/>
            <person name="Sharp S."/>
            <person name="Smith T.C."/>
            <person name="Stanton J.D."/>
            <person name="Ullery H.E."/>
            <person name="Wilson R.J."/>
            <person name="Serrano M.G."/>
            <person name="Buck G."/>
            <person name="Lee V."/>
            <person name="Wang Y."/>
            <person name="Carvalho R."/>
            <person name="Voegtly L."/>
            <person name="Shi R."/>
            <person name="Duckworth R."/>
            <person name="Johnson A."/>
            <person name="Loviza R."/>
            <person name="Walstead R."/>
            <person name="Shah Z."/>
            <person name="Kiflezghi M."/>
            <person name="Wade K."/>
            <person name="Ball S.L."/>
            <person name="Bradley K.W."/>
            <person name="Asai D.J."/>
            <person name="Bowman C.A."/>
            <person name="Russell D.A."/>
            <person name="Pope W.H."/>
            <person name="Jacobs-Sera D."/>
            <person name="Hendrix R.W."/>
            <person name="Hatfull G.F."/>
        </authorList>
    </citation>
    <scope>NUCLEOTIDE SEQUENCE [LARGE SCALE GENOMIC DNA]</scope>
    <source>
        <strain evidence="22 23">DSM 27710</strain>
    </source>
</reference>
<feature type="active site" description="Proton acceptor" evidence="13 14">
    <location>
        <position position="429"/>
    </location>
</feature>
<dbReference type="GO" id="GO:0046872">
    <property type="term" value="F:metal ion binding"/>
    <property type="evidence" value="ECO:0007669"/>
    <property type="project" value="UniProtKB-UniRule"/>
</dbReference>
<evidence type="ECO:0000256" key="2">
    <source>
        <dbReference type="ARBA" id="ARBA00005502"/>
    </source>
</evidence>
<dbReference type="PANTHER" id="PTHR11911">
    <property type="entry name" value="INOSINE-5-MONOPHOSPHATE DEHYDROGENASE RELATED"/>
    <property type="match status" value="1"/>
</dbReference>
<dbReference type="InterPro" id="IPR000644">
    <property type="entry name" value="CBS_dom"/>
</dbReference>
<keyword evidence="11 18" id="KW-0129">CBS domain</keyword>
<dbReference type="PROSITE" id="PS00487">
    <property type="entry name" value="IMP_DH_GMP_RED"/>
    <property type="match status" value="1"/>
</dbReference>
<dbReference type="InterPro" id="IPR001093">
    <property type="entry name" value="IMP_DH_GMPRt"/>
</dbReference>
<evidence type="ECO:0000256" key="18">
    <source>
        <dbReference type="PROSITE-ProRule" id="PRU00703"/>
    </source>
</evidence>
<evidence type="ECO:0000256" key="4">
    <source>
        <dbReference type="ARBA" id="ARBA00022723"/>
    </source>
</evidence>
<dbReference type="PANTHER" id="PTHR11911:SF111">
    <property type="entry name" value="INOSINE-5'-MONOPHOSPHATE DEHYDROGENASE"/>
    <property type="match status" value="1"/>
</dbReference>
<accession>A0A0K1PBX2</accession>
<dbReference type="InterPro" id="IPR046342">
    <property type="entry name" value="CBS_dom_sf"/>
</dbReference>
<dbReference type="Gene3D" id="3.20.20.70">
    <property type="entry name" value="Aldolase class I"/>
    <property type="match status" value="1"/>
</dbReference>
<evidence type="ECO:0000256" key="20">
    <source>
        <dbReference type="RuleBase" id="RU003928"/>
    </source>
</evidence>
<dbReference type="Pfam" id="PF00571">
    <property type="entry name" value="CBS"/>
    <property type="match status" value="2"/>
</dbReference>
<dbReference type="PATRIC" id="fig|1391653.3.peg.1356"/>
<feature type="binding site" evidence="16">
    <location>
        <begin position="276"/>
        <end position="278"/>
    </location>
    <ligand>
        <name>NAD(+)</name>
        <dbReference type="ChEBI" id="CHEBI:57540"/>
    </ligand>
</feature>
<dbReference type="FunFam" id="3.20.20.70:FF:000003">
    <property type="entry name" value="GMP reductase"/>
    <property type="match status" value="1"/>
</dbReference>
<evidence type="ECO:0000256" key="9">
    <source>
        <dbReference type="ARBA" id="ARBA00023002"/>
    </source>
</evidence>
<evidence type="ECO:0000256" key="11">
    <source>
        <dbReference type="ARBA" id="ARBA00023122"/>
    </source>
</evidence>
<dbReference type="InterPro" id="IPR013785">
    <property type="entry name" value="Aldolase_TIM"/>
</dbReference>
<keyword evidence="23" id="KW-1185">Reference proteome</keyword>
<feature type="binding site" evidence="13">
    <location>
        <position position="276"/>
    </location>
    <ligand>
        <name>NAD(+)</name>
        <dbReference type="ChEBI" id="CHEBI:57540"/>
    </ligand>
</feature>
<evidence type="ECO:0000256" key="17">
    <source>
        <dbReference type="PIRSR" id="PIRSR000130-4"/>
    </source>
</evidence>
<feature type="binding site" description="in other chain" evidence="13 17">
    <location>
        <position position="328"/>
    </location>
    <ligand>
        <name>K(+)</name>
        <dbReference type="ChEBI" id="CHEBI:29103"/>
        <note>ligand shared between two tetrameric partners</note>
    </ligand>
</feature>
<dbReference type="KEGG" id="vin:AKJ08_1293"/>
<feature type="binding site" description="in other chain" evidence="13 17">
    <location>
        <position position="330"/>
    </location>
    <ligand>
        <name>K(+)</name>
        <dbReference type="ChEBI" id="CHEBI:29103"/>
        <note>ligand shared between two tetrameric partners</note>
    </ligand>
</feature>
<dbReference type="SUPFAM" id="SSF51412">
    <property type="entry name" value="Inosine monophosphate dehydrogenase (IMPDH)"/>
    <property type="match status" value="1"/>
</dbReference>
<gene>
    <name evidence="13" type="primary">guaB</name>
    <name evidence="22" type="ORF">AKJ08_1293</name>
</gene>
<dbReference type="CDD" id="cd04601">
    <property type="entry name" value="CBS_pair_IMPDH"/>
    <property type="match status" value="1"/>
</dbReference>
<dbReference type="InterPro" id="IPR005990">
    <property type="entry name" value="IMP_DH"/>
</dbReference>
<evidence type="ECO:0000313" key="22">
    <source>
        <dbReference type="EMBL" id="AKU90906.1"/>
    </source>
</evidence>
<comment type="cofactor">
    <cofactor evidence="1 13">
        <name>K(+)</name>
        <dbReference type="ChEBI" id="CHEBI:29103"/>
    </cofactor>
</comment>
<feature type="binding site" description="in other chain" evidence="13 17">
    <location>
        <position position="333"/>
    </location>
    <ligand>
        <name>K(+)</name>
        <dbReference type="ChEBI" id="CHEBI:29103"/>
        <note>ligand shared between two tetrameric partners</note>
    </ligand>
</feature>
<evidence type="ECO:0000256" key="15">
    <source>
        <dbReference type="PIRSR" id="PIRSR000130-2"/>
    </source>
</evidence>
<evidence type="ECO:0000256" key="13">
    <source>
        <dbReference type="HAMAP-Rule" id="MF_01964"/>
    </source>
</evidence>
<organism evidence="22 23">
    <name type="scientific">Vulgatibacter incomptus</name>
    <dbReference type="NCBI Taxonomy" id="1391653"/>
    <lineage>
        <taxon>Bacteria</taxon>
        <taxon>Pseudomonadati</taxon>
        <taxon>Myxococcota</taxon>
        <taxon>Myxococcia</taxon>
        <taxon>Myxococcales</taxon>
        <taxon>Cystobacterineae</taxon>
        <taxon>Vulgatibacteraceae</taxon>
        <taxon>Vulgatibacter</taxon>
    </lineage>
</organism>
<evidence type="ECO:0000313" key="23">
    <source>
        <dbReference type="Proteomes" id="UP000055590"/>
    </source>
</evidence>
<evidence type="ECO:0000256" key="8">
    <source>
        <dbReference type="ARBA" id="ARBA00022958"/>
    </source>
</evidence>
<feature type="binding site" evidence="13">
    <location>
        <position position="499"/>
    </location>
    <ligand>
        <name>K(+)</name>
        <dbReference type="ChEBI" id="CHEBI:29103"/>
        <note>ligand shared between two tetrameric partners</note>
    </ligand>
</feature>
<comment type="function">
    <text evidence="13">Catalyzes the conversion of inosine 5'-phosphate (IMP) to xanthosine 5'-phosphate (XMP), the first committed and rate-limiting step in the de novo synthesis of guanine nucleotides, and therefore plays an important role in the regulation of cell growth.</text>
</comment>
<protein>
    <recommendedName>
        <fullName evidence="13 20">Inosine-5'-monophosphate dehydrogenase</fullName>
        <shortName evidence="13">IMP dehydrogenase</shortName>
        <shortName evidence="13">IMPD</shortName>
        <shortName evidence="13">IMPDH</shortName>
        <ecNumber evidence="13 20">1.1.1.205</ecNumber>
    </recommendedName>
</protein>
<name>A0A0K1PBX2_9BACT</name>
<dbReference type="AlphaFoldDB" id="A0A0K1PBX2"/>
<comment type="activity regulation">
    <text evidence="13">Mycophenolic acid (MPA) is a non-competitive inhibitor that prevents formation of the closed enzyme conformation by binding to the same site as the amobile flap. In contrast, mizoribine monophosphate (MZP) is a competitive inhibitor that induces the closed conformation. MPA is a potent inhibitor of mammalian IMPDHs but a poor inhibitor of the bacterial enzymes. MZP is a more potent inhibitor of bacterial IMPDH.</text>
</comment>
<feature type="binding site" evidence="13 15">
    <location>
        <position position="444"/>
    </location>
    <ligand>
        <name>IMP</name>
        <dbReference type="ChEBI" id="CHEBI:58053"/>
    </ligand>
</feature>
<feature type="binding site" evidence="13 16">
    <location>
        <begin position="326"/>
        <end position="328"/>
    </location>
    <ligand>
        <name>NAD(+)</name>
        <dbReference type="ChEBI" id="CHEBI:57540"/>
    </ligand>
</feature>
<dbReference type="GO" id="GO:0000166">
    <property type="term" value="F:nucleotide binding"/>
    <property type="evidence" value="ECO:0007669"/>
    <property type="project" value="UniProtKB-UniRule"/>
</dbReference>
<dbReference type="CDD" id="cd00381">
    <property type="entry name" value="IMPDH"/>
    <property type="match status" value="1"/>
</dbReference>
<evidence type="ECO:0000259" key="21">
    <source>
        <dbReference type="PROSITE" id="PS51371"/>
    </source>
</evidence>
<evidence type="ECO:0000256" key="7">
    <source>
        <dbReference type="ARBA" id="ARBA00022755"/>
    </source>
</evidence>
<dbReference type="EMBL" id="CP012332">
    <property type="protein sequence ID" value="AKU90906.1"/>
    <property type="molecule type" value="Genomic_DNA"/>
</dbReference>
<evidence type="ECO:0000256" key="19">
    <source>
        <dbReference type="RuleBase" id="RU003927"/>
    </source>
</evidence>
<dbReference type="STRING" id="1391653.AKJ08_1293"/>
<keyword evidence="7 13" id="KW-0658">Purine biosynthesis</keyword>
<feature type="binding site" evidence="13 15">
    <location>
        <begin position="366"/>
        <end position="368"/>
    </location>
    <ligand>
        <name>IMP</name>
        <dbReference type="ChEBI" id="CHEBI:58053"/>
    </ligand>
</feature>
<evidence type="ECO:0000256" key="16">
    <source>
        <dbReference type="PIRSR" id="PIRSR000130-3"/>
    </source>
</evidence>
<dbReference type="Pfam" id="PF00478">
    <property type="entry name" value="IMPDH"/>
    <property type="match status" value="1"/>
</dbReference>
<evidence type="ECO:0000256" key="3">
    <source>
        <dbReference type="ARBA" id="ARBA00011881"/>
    </source>
</evidence>
<comment type="subunit">
    <text evidence="3 13">Homotetramer.</text>
</comment>
<keyword evidence="6 13" id="KW-0332">GMP biosynthesis</keyword>
<evidence type="ECO:0000256" key="5">
    <source>
        <dbReference type="ARBA" id="ARBA00022737"/>
    </source>
</evidence>
<dbReference type="SUPFAM" id="SSF54631">
    <property type="entry name" value="CBS-domain pair"/>
    <property type="match status" value="1"/>
</dbReference>
<evidence type="ECO:0000256" key="12">
    <source>
        <dbReference type="ARBA" id="ARBA00048028"/>
    </source>
</evidence>
<feature type="binding site" evidence="13 15">
    <location>
        <position position="331"/>
    </location>
    <ligand>
        <name>IMP</name>
        <dbReference type="ChEBI" id="CHEBI:58053"/>
    </ligand>
</feature>
<dbReference type="EC" id="1.1.1.205" evidence="13 20"/>
<dbReference type="NCBIfam" id="TIGR01302">
    <property type="entry name" value="IMP_dehydrog"/>
    <property type="match status" value="1"/>
</dbReference>
<dbReference type="UniPathway" id="UPA00601">
    <property type="reaction ID" value="UER00295"/>
</dbReference>
<dbReference type="SMART" id="SM01240">
    <property type="entry name" value="IMPDH"/>
    <property type="match status" value="1"/>
</dbReference>